<dbReference type="EMBL" id="CP163439">
    <property type="protein sequence ID" value="XDQ39655.1"/>
    <property type="molecule type" value="Genomic_DNA"/>
</dbReference>
<reference evidence="1" key="1">
    <citation type="submission" date="2024-07" db="EMBL/GenBank/DDBJ databases">
        <authorList>
            <person name="Yu S.T."/>
        </authorList>
    </citation>
    <scope>NUCLEOTIDE SEQUENCE</scope>
    <source>
        <strain evidence="1">R28</strain>
    </source>
</reference>
<evidence type="ECO:0000313" key="1">
    <source>
        <dbReference type="EMBL" id="XDQ39655.1"/>
    </source>
</evidence>
<sequence>MVWVHELGERMVAEGGEDALWLDTAIEQSEKDGAIVSSFSVATTATASGSGS</sequence>
<accession>A0AB39Q9R3</accession>
<protein>
    <submittedName>
        <fullName evidence="1">Uncharacterized protein</fullName>
    </submittedName>
</protein>
<dbReference type="RefSeq" id="WP_369174375.1">
    <property type="nucleotide sequence ID" value="NZ_CP163439.1"/>
</dbReference>
<gene>
    <name evidence="1" type="ORF">AB5J49_43400</name>
</gene>
<proteinExistence type="predicted"/>
<organism evidence="1">
    <name type="scientific">Streptomyces sp. R28</name>
    <dbReference type="NCBI Taxonomy" id="3238628"/>
    <lineage>
        <taxon>Bacteria</taxon>
        <taxon>Bacillati</taxon>
        <taxon>Actinomycetota</taxon>
        <taxon>Actinomycetes</taxon>
        <taxon>Kitasatosporales</taxon>
        <taxon>Streptomycetaceae</taxon>
        <taxon>Streptomyces</taxon>
    </lineage>
</organism>
<name>A0AB39Q9R3_9ACTN</name>
<dbReference type="AlphaFoldDB" id="A0AB39Q9R3"/>